<feature type="signal peptide" evidence="1">
    <location>
        <begin position="1"/>
        <end position="21"/>
    </location>
</feature>
<accession>A0A1I0FY18</accession>
<evidence type="ECO:0000313" key="2">
    <source>
        <dbReference type="EMBL" id="SET62495.1"/>
    </source>
</evidence>
<dbReference type="RefSeq" id="WP_093330340.1">
    <property type="nucleotide sequence ID" value="NZ_AP027363.1"/>
</dbReference>
<reference evidence="2 3" key="1">
    <citation type="submission" date="2016-10" db="EMBL/GenBank/DDBJ databases">
        <authorList>
            <person name="de Groot N.N."/>
        </authorList>
    </citation>
    <scope>NUCLEOTIDE SEQUENCE [LARGE SCALE GENOMIC DNA]</scope>
    <source>
        <strain evidence="2 3">DSM 19706</strain>
    </source>
</reference>
<keyword evidence="3" id="KW-1185">Reference proteome</keyword>
<dbReference type="Proteomes" id="UP000199308">
    <property type="component" value="Unassembled WGS sequence"/>
</dbReference>
<proteinExistence type="predicted"/>
<evidence type="ECO:0000256" key="1">
    <source>
        <dbReference type="SAM" id="SignalP"/>
    </source>
</evidence>
<feature type="chain" id="PRO_5011721186" evidence="1">
    <location>
        <begin position="22"/>
        <end position="385"/>
    </location>
</feature>
<organism evidence="2 3">
    <name type="scientific">Thalassotalea agarivorans</name>
    <name type="common">Thalassomonas agarivorans</name>
    <dbReference type="NCBI Taxonomy" id="349064"/>
    <lineage>
        <taxon>Bacteria</taxon>
        <taxon>Pseudomonadati</taxon>
        <taxon>Pseudomonadota</taxon>
        <taxon>Gammaproteobacteria</taxon>
        <taxon>Alteromonadales</taxon>
        <taxon>Colwelliaceae</taxon>
        <taxon>Thalassotalea</taxon>
    </lineage>
</organism>
<keyword evidence="1" id="KW-0732">Signal</keyword>
<name>A0A1I0FY18_THASX</name>
<evidence type="ECO:0000313" key="3">
    <source>
        <dbReference type="Proteomes" id="UP000199308"/>
    </source>
</evidence>
<sequence>MRKLTLLSLLTFAAISAQLHAIGGGDESTQKPNIAFACKDCTLTEAETIAIENAPVNDCDIYRNGSTASFCEAVRQDILIPVTNTRYVYKFVVTTTIDSQNRPVVNLFRFPLTTDQTSLMNMYFDFNEEMQAAISNASIDESEMFPEPNFTITSFSPENGTSAGNECKNHPTQYFRGLNEKRAIRSELAARITAAINGSTAVEFTQEPLPTGGGLNLATNGAAVSVNFQYFQANQIVTRGTDFNNRLAFDVNIAGDVTSNNVAVFSLTLNKTFTKIDGLKYSELFGSDVDLAGVGISNCLRKFLEEESEEVPEDQLPPAGGSGSFNDPFTGADANTNIDPIKFCEVPRRLKTCSTLPNGSVKCTYTTFTMLTSCGFFKPDKPEDK</sequence>
<dbReference type="EMBL" id="FOHK01000010">
    <property type="protein sequence ID" value="SET62495.1"/>
    <property type="molecule type" value="Genomic_DNA"/>
</dbReference>
<dbReference type="AlphaFoldDB" id="A0A1I0FY18"/>
<gene>
    <name evidence="2" type="ORF">SAMN05660429_02249</name>
</gene>
<protein>
    <submittedName>
        <fullName evidence="2">Uncharacterized protein</fullName>
    </submittedName>
</protein>
<dbReference type="OrthoDB" id="6388517at2"/>